<evidence type="ECO:0008006" key="4">
    <source>
        <dbReference type="Google" id="ProtNLM"/>
    </source>
</evidence>
<sequence length="188" mass="21921">MSSSRTQCTPCTITTNNRPNLLEETVHTLKNLDTMNIKVEFLFVPSHINLSGNDMVDLAAKQYQQGKTPMSNTAQLLQTHQRHQKKSGKISNESSTEYEQAKPLYRQNSTKHIPYRINIRTECQHCQSHETLHHILIECSKYHHQRKAMKEYQVIIGSPTTYPDKITYTLIKNIELKYKNIIKYLKAY</sequence>
<dbReference type="EMBL" id="JAEAOA010001402">
    <property type="protein sequence ID" value="KAK3576598.1"/>
    <property type="molecule type" value="Genomic_DNA"/>
</dbReference>
<keyword evidence="3" id="KW-1185">Reference proteome</keyword>
<evidence type="ECO:0000256" key="1">
    <source>
        <dbReference type="SAM" id="MobiDB-lite"/>
    </source>
</evidence>
<gene>
    <name evidence="2" type="ORF">CHS0354_023115</name>
</gene>
<evidence type="ECO:0000313" key="3">
    <source>
        <dbReference type="Proteomes" id="UP001195483"/>
    </source>
</evidence>
<reference evidence="2" key="2">
    <citation type="journal article" date="2021" name="Genome Biol. Evol.">
        <title>Developing a high-quality reference genome for a parasitic bivalve with doubly uniparental inheritance (Bivalvia: Unionida).</title>
        <authorList>
            <person name="Smith C.H."/>
        </authorList>
    </citation>
    <scope>NUCLEOTIDE SEQUENCE</scope>
    <source>
        <strain evidence="2">CHS0354</strain>
        <tissue evidence="2">Mantle</tissue>
    </source>
</reference>
<name>A0AAE0VFA7_9BIVA</name>
<proteinExistence type="predicted"/>
<dbReference type="Proteomes" id="UP001195483">
    <property type="component" value="Unassembled WGS sequence"/>
</dbReference>
<feature type="compositionally biased region" description="Polar residues" evidence="1">
    <location>
        <begin position="89"/>
        <end position="98"/>
    </location>
</feature>
<feature type="region of interest" description="Disordered" evidence="1">
    <location>
        <begin position="76"/>
        <end position="102"/>
    </location>
</feature>
<organism evidence="2 3">
    <name type="scientific">Potamilus streckersoni</name>
    <dbReference type="NCBI Taxonomy" id="2493646"/>
    <lineage>
        <taxon>Eukaryota</taxon>
        <taxon>Metazoa</taxon>
        <taxon>Spiralia</taxon>
        <taxon>Lophotrochozoa</taxon>
        <taxon>Mollusca</taxon>
        <taxon>Bivalvia</taxon>
        <taxon>Autobranchia</taxon>
        <taxon>Heteroconchia</taxon>
        <taxon>Palaeoheterodonta</taxon>
        <taxon>Unionida</taxon>
        <taxon>Unionoidea</taxon>
        <taxon>Unionidae</taxon>
        <taxon>Ambleminae</taxon>
        <taxon>Lampsilini</taxon>
        <taxon>Potamilus</taxon>
    </lineage>
</organism>
<accession>A0AAE0VFA7</accession>
<reference evidence="2" key="3">
    <citation type="submission" date="2023-05" db="EMBL/GenBank/DDBJ databases">
        <authorList>
            <person name="Smith C.H."/>
        </authorList>
    </citation>
    <scope>NUCLEOTIDE SEQUENCE</scope>
    <source>
        <strain evidence="2">CHS0354</strain>
        <tissue evidence="2">Mantle</tissue>
    </source>
</reference>
<reference evidence="2" key="1">
    <citation type="journal article" date="2021" name="Genome Biol. Evol.">
        <title>A High-Quality Reference Genome for a Parasitic Bivalve with Doubly Uniparental Inheritance (Bivalvia: Unionida).</title>
        <authorList>
            <person name="Smith C.H."/>
        </authorList>
    </citation>
    <scope>NUCLEOTIDE SEQUENCE</scope>
    <source>
        <strain evidence="2">CHS0354</strain>
    </source>
</reference>
<comment type="caution">
    <text evidence="2">The sequence shown here is derived from an EMBL/GenBank/DDBJ whole genome shotgun (WGS) entry which is preliminary data.</text>
</comment>
<feature type="non-terminal residue" evidence="2">
    <location>
        <position position="188"/>
    </location>
</feature>
<protein>
    <recommendedName>
        <fullName evidence="4">RNase H type-1 domain-containing protein</fullName>
    </recommendedName>
</protein>
<dbReference type="AlphaFoldDB" id="A0AAE0VFA7"/>
<evidence type="ECO:0000313" key="2">
    <source>
        <dbReference type="EMBL" id="KAK3576598.1"/>
    </source>
</evidence>